<dbReference type="GO" id="GO:0005737">
    <property type="term" value="C:cytoplasm"/>
    <property type="evidence" value="ECO:0007669"/>
    <property type="project" value="TreeGrafter"/>
</dbReference>
<name>A0A1S7DQA6_RIEAN</name>
<dbReference type="EMBL" id="CP011859">
    <property type="protein sequence ID" value="AQY21303.1"/>
    <property type="molecule type" value="Genomic_DNA"/>
</dbReference>
<dbReference type="InterPro" id="IPR001509">
    <property type="entry name" value="Epimerase_deHydtase"/>
</dbReference>
<organism evidence="2 3">
    <name type="scientific">Riemerella anatipestifer</name>
    <name type="common">Moraxella anatipestifer</name>
    <dbReference type="NCBI Taxonomy" id="34085"/>
    <lineage>
        <taxon>Bacteria</taxon>
        <taxon>Pseudomonadati</taxon>
        <taxon>Bacteroidota</taxon>
        <taxon>Flavobacteriia</taxon>
        <taxon>Flavobacteriales</taxon>
        <taxon>Weeksellaceae</taxon>
        <taxon>Riemerella</taxon>
    </lineage>
</organism>
<dbReference type="Pfam" id="PF01370">
    <property type="entry name" value="Epimerase"/>
    <property type="match status" value="1"/>
</dbReference>
<dbReference type="AlphaFoldDB" id="A0A1S7DQA6"/>
<dbReference type="SUPFAM" id="SSF51735">
    <property type="entry name" value="NAD(P)-binding Rossmann-fold domains"/>
    <property type="match status" value="1"/>
</dbReference>
<evidence type="ECO:0000313" key="3">
    <source>
        <dbReference type="Proteomes" id="UP000189883"/>
    </source>
</evidence>
<keyword evidence="2" id="KW-0413">Isomerase</keyword>
<sequence>MVLVTGATGILGSLIVLKLLQQGQEVRATKRCGSQIEKLKDIFSFYTDKADYYYQKIEWVEVDFEDLDSLRVALDGVKQVYHTAAKVSFHPRDKKSMYKTNIQGTKNLLYIAEEKKVEQFLYVSSIAVLDAANEFEPIDEESNFNPKLAHSNYAISKHFSEMEVWRASAEGMNVVVINPGVIIGSGNWEQSSGVLFDNIKKLPFSFKGSTGYVDVRDVADIAIKLFAEETKASGQRFILISENKTYIEVANLVRKRLGLSSAKIFPSYLWRLGCFLSKIIGWALPVLKLFNKANTDALNSKILISNEKIKSLLQYKFISVEESIDFHLKNWIKSRK</sequence>
<evidence type="ECO:0000259" key="1">
    <source>
        <dbReference type="Pfam" id="PF01370"/>
    </source>
</evidence>
<dbReference type="PANTHER" id="PTHR48079">
    <property type="entry name" value="PROTEIN YEEZ"/>
    <property type="match status" value="1"/>
</dbReference>
<accession>A0A1S7DQA6</accession>
<evidence type="ECO:0000313" key="2">
    <source>
        <dbReference type="EMBL" id="AQY21303.1"/>
    </source>
</evidence>
<dbReference type="Proteomes" id="UP000189883">
    <property type="component" value="Chromosome"/>
</dbReference>
<dbReference type="RefSeq" id="WP_014938325.1">
    <property type="nucleotide sequence ID" value="NZ_CP011859.1"/>
</dbReference>
<feature type="domain" description="NAD-dependent epimerase/dehydratase" evidence="1">
    <location>
        <begin position="2"/>
        <end position="228"/>
    </location>
</feature>
<dbReference type="GO" id="GO:0016853">
    <property type="term" value="F:isomerase activity"/>
    <property type="evidence" value="ECO:0007669"/>
    <property type="project" value="UniProtKB-KW"/>
</dbReference>
<protein>
    <submittedName>
        <fullName evidence="2">3 beta-hydroxysteroid dehydrogenase/Delta 5--&gt;4-isomerase</fullName>
    </submittedName>
</protein>
<dbReference type="InterPro" id="IPR036291">
    <property type="entry name" value="NAD(P)-bd_dom_sf"/>
</dbReference>
<gene>
    <name evidence="2" type="ORF">AB406_0343</name>
</gene>
<dbReference type="GO" id="GO:0004029">
    <property type="term" value="F:aldehyde dehydrogenase (NAD+) activity"/>
    <property type="evidence" value="ECO:0007669"/>
    <property type="project" value="TreeGrafter"/>
</dbReference>
<proteinExistence type="predicted"/>
<dbReference type="Gene3D" id="3.40.50.720">
    <property type="entry name" value="NAD(P)-binding Rossmann-like Domain"/>
    <property type="match status" value="1"/>
</dbReference>
<reference evidence="2 3" key="1">
    <citation type="submission" date="2015-06" db="EMBL/GenBank/DDBJ databases">
        <title>R. anatipestifer strain HXb2 is the most virulent strain so far, and the genome sequence would help us uncover the pathogenesis.</title>
        <authorList>
            <person name="Hu Q."/>
            <person name="Qi J."/>
            <person name="Bo H."/>
            <person name="Liu G."/>
            <person name="Tao M."/>
            <person name="Ding Y."/>
            <person name="Xue Y."/>
        </authorList>
    </citation>
    <scope>NUCLEOTIDE SEQUENCE [LARGE SCALE GENOMIC DNA]</scope>
    <source>
        <strain evidence="2 3">HXb2</strain>
    </source>
</reference>
<dbReference type="PANTHER" id="PTHR48079:SF6">
    <property type="entry name" value="NAD(P)-BINDING DOMAIN-CONTAINING PROTEIN-RELATED"/>
    <property type="match status" value="1"/>
</dbReference>
<dbReference type="InterPro" id="IPR051783">
    <property type="entry name" value="NAD(P)-dependent_oxidoreduct"/>
</dbReference>